<evidence type="ECO:0000259" key="2">
    <source>
        <dbReference type="Pfam" id="PF00085"/>
    </source>
</evidence>
<reference evidence="4" key="1">
    <citation type="submission" date="2021-01" db="EMBL/GenBank/DDBJ databases">
        <authorList>
            <person name="Corre E."/>
            <person name="Pelletier E."/>
            <person name="Niang G."/>
            <person name="Scheremetjew M."/>
            <person name="Finn R."/>
            <person name="Kale V."/>
            <person name="Holt S."/>
            <person name="Cochrane G."/>
            <person name="Meng A."/>
            <person name="Brown T."/>
            <person name="Cohen L."/>
        </authorList>
    </citation>
    <scope>NUCLEOTIDE SEQUENCE</scope>
    <source>
        <strain evidence="4">WS</strain>
    </source>
</reference>
<dbReference type="Pfam" id="PF00085">
    <property type="entry name" value="Thioredoxin"/>
    <property type="match status" value="1"/>
</dbReference>
<dbReference type="EMBL" id="HBGD01007587">
    <property type="protein sequence ID" value="CAD9083075.1"/>
    <property type="molecule type" value="Transcribed_RNA"/>
</dbReference>
<protein>
    <recommendedName>
        <fullName evidence="2">Thioredoxin domain-containing protein</fullName>
    </recommendedName>
</protein>
<evidence type="ECO:0000313" key="4">
    <source>
        <dbReference type="EMBL" id="CAD9083077.1"/>
    </source>
</evidence>
<evidence type="ECO:0000313" key="3">
    <source>
        <dbReference type="EMBL" id="CAD9083075.1"/>
    </source>
</evidence>
<sequence>MNQQIQQQIAQAQIQNALVSMEKALDDQIKEADEEMEKIQEDEDEYERLRRKRLKEMREEHEKKTKWQFLGHGQMQELNDAQQFFGAVKQSERVVAFFSNGSKWCNYLEGHLSKIAQKHPETRFIKVNADKAAPLVEHLQIWMMPTVTLIRQGETDHSIVGLDEVGGQEMTVVTVARALSQHNMIEVKRIQ</sequence>
<keyword evidence="1" id="KW-0175">Coiled coil</keyword>
<name>A0A6U0L629_9EUKA</name>
<dbReference type="InterPro" id="IPR013766">
    <property type="entry name" value="Thioredoxin_domain"/>
</dbReference>
<gene>
    <name evidence="3" type="ORF">PCOS0759_LOCUS6317</name>
    <name evidence="4" type="ORF">PCOS0759_LOCUS6319</name>
</gene>
<dbReference type="SUPFAM" id="SSF52833">
    <property type="entry name" value="Thioredoxin-like"/>
    <property type="match status" value="1"/>
</dbReference>
<dbReference type="Gene3D" id="3.40.30.10">
    <property type="entry name" value="Glutaredoxin"/>
    <property type="match status" value="1"/>
</dbReference>
<dbReference type="PANTHER" id="PTHR21148">
    <property type="entry name" value="THIOREDOXIN DOMAIN-CONTAINING PROTEIN 9"/>
    <property type="match status" value="1"/>
</dbReference>
<proteinExistence type="predicted"/>
<dbReference type="EMBL" id="HBGD01007589">
    <property type="protein sequence ID" value="CAD9083077.1"/>
    <property type="molecule type" value="Transcribed_RNA"/>
</dbReference>
<feature type="domain" description="Thioredoxin" evidence="2">
    <location>
        <begin position="81"/>
        <end position="162"/>
    </location>
</feature>
<organism evidence="4">
    <name type="scientific">Percolomonas cosmopolitus</name>
    <dbReference type="NCBI Taxonomy" id="63605"/>
    <lineage>
        <taxon>Eukaryota</taxon>
        <taxon>Discoba</taxon>
        <taxon>Heterolobosea</taxon>
        <taxon>Tetramitia</taxon>
        <taxon>Eutetramitia</taxon>
        <taxon>Percolomonadidae</taxon>
        <taxon>Percolomonas</taxon>
    </lineage>
</organism>
<feature type="coiled-coil region" evidence="1">
    <location>
        <begin position="2"/>
        <end position="59"/>
    </location>
</feature>
<dbReference type="InterPro" id="IPR036249">
    <property type="entry name" value="Thioredoxin-like_sf"/>
</dbReference>
<evidence type="ECO:0000256" key="1">
    <source>
        <dbReference type="SAM" id="Coils"/>
    </source>
</evidence>
<dbReference type="AlphaFoldDB" id="A0A6U0L629"/>
<accession>A0A6U0L629</accession>